<dbReference type="OrthoDB" id="115291at2"/>
<dbReference type="AlphaFoldDB" id="A0A239H3S2"/>
<evidence type="ECO:0000259" key="1">
    <source>
        <dbReference type="Pfam" id="PF01738"/>
    </source>
</evidence>
<evidence type="ECO:0000313" key="2">
    <source>
        <dbReference type="EMBL" id="SNS75678.1"/>
    </source>
</evidence>
<dbReference type="EMBL" id="FZOU01000002">
    <property type="protein sequence ID" value="SNS75678.1"/>
    <property type="molecule type" value="Genomic_DNA"/>
</dbReference>
<dbReference type="Proteomes" id="UP000198356">
    <property type="component" value="Unassembled WGS sequence"/>
</dbReference>
<gene>
    <name evidence="2" type="ORF">SAMN05421770_102200</name>
</gene>
<sequence length="232" mass="24951">MGEFKQLTAADGHTFNAYQASPEGEPIGAILLLQEIFGVNAHIRSVADGYAKEGYLVLAPAMFDRIERNVDLSYEPEDMQKAFALYAPLMQLTPDATLLDVAATYAELKKAGKGIAVIGFCWGGLMTWLTATRGETVQVQPSCCVGYYAGGIGNYATEEPSCPVMLHFGAEDTHIGSDQIEAVRAAHPEVEIYVYEGAGHAFNRDVHPASYSPAAAALAKERTLAFLKANIS</sequence>
<evidence type="ECO:0000313" key="3">
    <source>
        <dbReference type="Proteomes" id="UP000198356"/>
    </source>
</evidence>
<dbReference type="PANTHER" id="PTHR46623:SF6">
    <property type="entry name" value="ALPHA_BETA-HYDROLASES SUPERFAMILY PROTEIN"/>
    <property type="match status" value="1"/>
</dbReference>
<dbReference type="InterPro" id="IPR002925">
    <property type="entry name" value="Dienelactn_hydro"/>
</dbReference>
<feature type="domain" description="Dienelactone hydrolase" evidence="1">
    <location>
        <begin position="15"/>
        <end position="229"/>
    </location>
</feature>
<reference evidence="2 3" key="1">
    <citation type="submission" date="2017-06" db="EMBL/GenBank/DDBJ databases">
        <authorList>
            <person name="Kim H.J."/>
            <person name="Triplett B.A."/>
        </authorList>
    </citation>
    <scope>NUCLEOTIDE SEQUENCE [LARGE SCALE GENOMIC DNA]</scope>
    <source>
        <strain evidence="2 3">DSM 18704</strain>
    </source>
</reference>
<dbReference type="InterPro" id="IPR051049">
    <property type="entry name" value="Dienelactone_hydrolase-like"/>
</dbReference>
<keyword evidence="3" id="KW-1185">Reference proteome</keyword>
<name>A0A239H3S2_9BACT</name>
<organism evidence="2 3">
    <name type="scientific">Granulicella rosea</name>
    <dbReference type="NCBI Taxonomy" id="474952"/>
    <lineage>
        <taxon>Bacteria</taxon>
        <taxon>Pseudomonadati</taxon>
        <taxon>Acidobacteriota</taxon>
        <taxon>Terriglobia</taxon>
        <taxon>Terriglobales</taxon>
        <taxon>Acidobacteriaceae</taxon>
        <taxon>Granulicella</taxon>
    </lineage>
</organism>
<protein>
    <submittedName>
        <fullName evidence="2">Carboxymethylenebutenolidase</fullName>
    </submittedName>
</protein>
<proteinExistence type="predicted"/>
<accession>A0A239H3S2</accession>
<dbReference type="Gene3D" id="3.40.50.1820">
    <property type="entry name" value="alpha/beta hydrolase"/>
    <property type="match status" value="1"/>
</dbReference>
<dbReference type="RefSeq" id="WP_089407709.1">
    <property type="nucleotide sequence ID" value="NZ_FZOU01000002.1"/>
</dbReference>
<dbReference type="GO" id="GO:0016787">
    <property type="term" value="F:hydrolase activity"/>
    <property type="evidence" value="ECO:0007669"/>
    <property type="project" value="InterPro"/>
</dbReference>
<dbReference type="SUPFAM" id="SSF53474">
    <property type="entry name" value="alpha/beta-Hydrolases"/>
    <property type="match status" value="1"/>
</dbReference>
<dbReference type="Pfam" id="PF01738">
    <property type="entry name" value="DLH"/>
    <property type="match status" value="1"/>
</dbReference>
<dbReference type="PANTHER" id="PTHR46623">
    <property type="entry name" value="CARBOXYMETHYLENEBUTENOLIDASE-RELATED"/>
    <property type="match status" value="1"/>
</dbReference>
<dbReference type="InterPro" id="IPR029058">
    <property type="entry name" value="AB_hydrolase_fold"/>
</dbReference>